<dbReference type="EMBL" id="LGRB01000014">
    <property type="protein sequence ID" value="OCT47093.1"/>
    <property type="molecule type" value="Genomic_DNA"/>
</dbReference>
<accession>A0A1C1CEZ7</accession>
<gene>
    <name evidence="1" type="ORF">CLCR_02692</name>
</gene>
<sequence length="80" mass="8807">MNYASVVVTFFATCRHVLDRGLATSTRSSLRFSALEYAASKDVESLPVDETVPETPIDRMSNHVSELLQTTGKQDEEDAA</sequence>
<dbReference type="Proteomes" id="UP000094526">
    <property type="component" value="Unassembled WGS sequence"/>
</dbReference>
<comment type="caution">
    <text evidence="1">The sequence shown here is derived from an EMBL/GenBank/DDBJ whole genome shotgun (WGS) entry which is preliminary data.</text>
</comment>
<keyword evidence="2" id="KW-1185">Reference proteome</keyword>
<evidence type="ECO:0000313" key="1">
    <source>
        <dbReference type="EMBL" id="OCT47093.1"/>
    </source>
</evidence>
<name>A0A1C1CEZ7_9EURO</name>
<dbReference type="AlphaFoldDB" id="A0A1C1CEZ7"/>
<evidence type="ECO:0000313" key="2">
    <source>
        <dbReference type="Proteomes" id="UP000094526"/>
    </source>
</evidence>
<organism evidence="1 2">
    <name type="scientific">Cladophialophora carrionii</name>
    <dbReference type="NCBI Taxonomy" id="86049"/>
    <lineage>
        <taxon>Eukaryota</taxon>
        <taxon>Fungi</taxon>
        <taxon>Dikarya</taxon>
        <taxon>Ascomycota</taxon>
        <taxon>Pezizomycotina</taxon>
        <taxon>Eurotiomycetes</taxon>
        <taxon>Chaetothyriomycetidae</taxon>
        <taxon>Chaetothyriales</taxon>
        <taxon>Herpotrichiellaceae</taxon>
        <taxon>Cladophialophora</taxon>
    </lineage>
</organism>
<dbReference type="VEuPathDB" id="FungiDB:CLCR_02692"/>
<proteinExistence type="predicted"/>
<protein>
    <submittedName>
        <fullName evidence="1">Uncharacterized protein</fullName>
    </submittedName>
</protein>
<reference evidence="2" key="1">
    <citation type="submission" date="2015-07" db="EMBL/GenBank/DDBJ databases">
        <authorList>
            <person name="Teixeira M.M."/>
            <person name="Souza R.C."/>
            <person name="Almeida L.G."/>
            <person name="Vicente V.A."/>
            <person name="de Hoog S."/>
            <person name="Bocca A.L."/>
            <person name="de Almeida S.R."/>
            <person name="Vasconcelos A.T."/>
            <person name="Felipe M.S."/>
        </authorList>
    </citation>
    <scope>NUCLEOTIDE SEQUENCE [LARGE SCALE GENOMIC DNA]</scope>
    <source>
        <strain evidence="2">KSF</strain>
    </source>
</reference>